<keyword evidence="5 6" id="KW-0472">Membrane</keyword>
<dbReference type="GO" id="GO:0005886">
    <property type="term" value="C:plasma membrane"/>
    <property type="evidence" value="ECO:0007669"/>
    <property type="project" value="UniProtKB-SubCell"/>
</dbReference>
<keyword evidence="3 6" id="KW-0812">Transmembrane</keyword>
<protein>
    <submittedName>
        <fullName evidence="8">MFS family major facilitator transporter, multidrug:cation symporter</fullName>
    </submittedName>
</protein>
<comment type="subcellular location">
    <subcellularLocation>
        <location evidence="1">Cell membrane</location>
        <topology evidence="1">Multi-pass membrane protein</topology>
    </subcellularLocation>
</comment>
<dbReference type="Pfam" id="PF07690">
    <property type="entry name" value="MFS_1"/>
    <property type="match status" value="1"/>
</dbReference>
<dbReference type="PROSITE" id="PS50850">
    <property type="entry name" value="MFS"/>
    <property type="match status" value="1"/>
</dbReference>
<dbReference type="AlphaFoldDB" id="A0A261G2A5"/>
<evidence type="ECO:0000256" key="1">
    <source>
        <dbReference type="ARBA" id="ARBA00004651"/>
    </source>
</evidence>
<feature type="transmembrane region" description="Helical" evidence="6">
    <location>
        <begin position="95"/>
        <end position="114"/>
    </location>
</feature>
<keyword evidence="2" id="KW-0813">Transport</keyword>
<dbReference type="InterPro" id="IPR020846">
    <property type="entry name" value="MFS_dom"/>
</dbReference>
<evidence type="ECO:0000313" key="8">
    <source>
        <dbReference type="EMBL" id="OZG65106.1"/>
    </source>
</evidence>
<dbReference type="GO" id="GO:0022857">
    <property type="term" value="F:transmembrane transporter activity"/>
    <property type="evidence" value="ECO:0007669"/>
    <property type="project" value="InterPro"/>
</dbReference>
<dbReference type="InterPro" id="IPR011701">
    <property type="entry name" value="MFS"/>
</dbReference>
<sequence length="489" mass="52175">MVGEPLLLNELRTGRQGVKLIRINFSKKHKIVALTLFASMICAFIYASMIAISPSTSDLRFDLEQTRWLISGFSLAVVSMVPASVFLMRRFSTRLLFICGLSFLVLGLPTAALASSFTLLMVLLIVQAIGCGLMLSICQMILLALFPNSASGTVMGMFGLSVAVSTLIATLITQNLTASMGWKPLFWGLLAIVIAVLLCSMNIMDDVLDTEPVLLDVPSLGLCCAGLAGIQYCILNVEYFGLRNPQIAGTLMLSAMALIAFWARQRNSASPLINFQLLRNRSFLPSIILVGVISMIAAAGFFAVRAYMLQVVGFSTSQVNAILILGLLVFGLANPLGGKLLDIFGPKTVVIGSMSALTLSSLCFGILGVSTSIWYVSVIYFVHCLITGLSIMPTFTWGIVSVKKQYQPGANALMMSLRSIAGTLIPAVSVFVLVGTSPHATAISSQASETPSAMGTSIIFASMILMSLLGLVIAIVSFRTKSTGKQVTS</sequence>
<evidence type="ECO:0000256" key="6">
    <source>
        <dbReference type="SAM" id="Phobius"/>
    </source>
</evidence>
<feature type="transmembrane region" description="Helical" evidence="6">
    <location>
        <begin position="246"/>
        <end position="263"/>
    </location>
</feature>
<evidence type="ECO:0000256" key="2">
    <source>
        <dbReference type="ARBA" id="ARBA00022448"/>
    </source>
</evidence>
<name>A0A261G2A5_9BIFI</name>
<feature type="transmembrane region" description="Helical" evidence="6">
    <location>
        <begin position="31"/>
        <end position="52"/>
    </location>
</feature>
<feature type="transmembrane region" description="Helical" evidence="6">
    <location>
        <begin position="213"/>
        <end position="234"/>
    </location>
</feature>
<dbReference type="PANTHER" id="PTHR42718:SF9">
    <property type="entry name" value="MAJOR FACILITATOR SUPERFAMILY MULTIDRUG TRANSPORTER MFSC"/>
    <property type="match status" value="1"/>
</dbReference>
<proteinExistence type="predicted"/>
<reference evidence="8 9" key="1">
    <citation type="journal article" date="2017" name="BMC Genomics">
        <title>Comparative genomic and phylogenomic analyses of the Bifidobacteriaceae family.</title>
        <authorList>
            <person name="Lugli G.A."/>
            <person name="Milani C."/>
            <person name="Turroni F."/>
            <person name="Duranti S."/>
            <person name="Mancabelli L."/>
            <person name="Mangifesta M."/>
            <person name="Ferrario C."/>
            <person name="Modesto M."/>
            <person name="Mattarelli P."/>
            <person name="Jiri K."/>
            <person name="van Sinderen D."/>
            <person name="Ventura M."/>
        </authorList>
    </citation>
    <scope>NUCLEOTIDE SEQUENCE [LARGE SCALE GENOMIC DNA]</scope>
    <source>
        <strain evidence="8 9">LMG 28769</strain>
    </source>
</reference>
<feature type="transmembrane region" description="Helical" evidence="6">
    <location>
        <begin position="120"/>
        <end position="146"/>
    </location>
</feature>
<dbReference type="PANTHER" id="PTHR42718">
    <property type="entry name" value="MAJOR FACILITATOR SUPERFAMILY MULTIDRUG TRANSPORTER MFSC"/>
    <property type="match status" value="1"/>
</dbReference>
<dbReference type="InterPro" id="IPR036259">
    <property type="entry name" value="MFS_trans_sf"/>
</dbReference>
<feature type="transmembrane region" description="Helical" evidence="6">
    <location>
        <begin position="68"/>
        <end position="88"/>
    </location>
</feature>
<evidence type="ECO:0000256" key="3">
    <source>
        <dbReference type="ARBA" id="ARBA00022692"/>
    </source>
</evidence>
<feature type="transmembrane region" description="Helical" evidence="6">
    <location>
        <begin position="153"/>
        <end position="172"/>
    </location>
</feature>
<dbReference type="Proteomes" id="UP000216451">
    <property type="component" value="Unassembled WGS sequence"/>
</dbReference>
<dbReference type="SUPFAM" id="SSF103473">
    <property type="entry name" value="MFS general substrate transporter"/>
    <property type="match status" value="1"/>
</dbReference>
<organism evidence="8 9">
    <name type="scientific">Bifidobacterium aquikefiri</name>
    <dbReference type="NCBI Taxonomy" id="1653207"/>
    <lineage>
        <taxon>Bacteria</taxon>
        <taxon>Bacillati</taxon>
        <taxon>Actinomycetota</taxon>
        <taxon>Actinomycetes</taxon>
        <taxon>Bifidobacteriales</taxon>
        <taxon>Bifidobacteriaceae</taxon>
        <taxon>Bifidobacterium</taxon>
    </lineage>
</organism>
<feature type="transmembrane region" description="Helical" evidence="6">
    <location>
        <begin position="184"/>
        <end position="201"/>
    </location>
</feature>
<feature type="transmembrane region" description="Helical" evidence="6">
    <location>
        <begin position="454"/>
        <end position="476"/>
    </location>
</feature>
<keyword evidence="9" id="KW-1185">Reference proteome</keyword>
<feature type="transmembrane region" description="Helical" evidence="6">
    <location>
        <begin position="349"/>
        <end position="367"/>
    </location>
</feature>
<evidence type="ECO:0000256" key="5">
    <source>
        <dbReference type="ARBA" id="ARBA00023136"/>
    </source>
</evidence>
<evidence type="ECO:0000313" key="9">
    <source>
        <dbReference type="Proteomes" id="UP000216451"/>
    </source>
</evidence>
<dbReference type="EMBL" id="MWXA01000009">
    <property type="protein sequence ID" value="OZG65106.1"/>
    <property type="molecule type" value="Genomic_DNA"/>
</dbReference>
<dbReference type="Gene3D" id="1.20.1250.20">
    <property type="entry name" value="MFS general substrate transporter like domains"/>
    <property type="match status" value="2"/>
</dbReference>
<feature type="domain" description="Major facilitator superfamily (MFS) profile" evidence="7">
    <location>
        <begin position="28"/>
        <end position="482"/>
    </location>
</feature>
<feature type="transmembrane region" description="Helical" evidence="6">
    <location>
        <begin position="373"/>
        <end position="400"/>
    </location>
</feature>
<comment type="caution">
    <text evidence="8">The sequence shown here is derived from an EMBL/GenBank/DDBJ whole genome shotgun (WGS) entry which is preliminary data.</text>
</comment>
<feature type="transmembrane region" description="Helical" evidence="6">
    <location>
        <begin position="412"/>
        <end position="434"/>
    </location>
</feature>
<gene>
    <name evidence="8" type="ORF">BAQU_1846</name>
</gene>
<accession>A0A261G2A5</accession>
<evidence type="ECO:0000256" key="4">
    <source>
        <dbReference type="ARBA" id="ARBA00022989"/>
    </source>
</evidence>
<evidence type="ECO:0000259" key="7">
    <source>
        <dbReference type="PROSITE" id="PS50850"/>
    </source>
</evidence>
<feature type="transmembrane region" description="Helical" evidence="6">
    <location>
        <begin position="283"/>
        <end position="307"/>
    </location>
</feature>
<keyword evidence="4 6" id="KW-1133">Transmembrane helix</keyword>
<feature type="transmembrane region" description="Helical" evidence="6">
    <location>
        <begin position="319"/>
        <end position="337"/>
    </location>
</feature>